<evidence type="ECO:0008006" key="5">
    <source>
        <dbReference type="Google" id="ProtNLM"/>
    </source>
</evidence>
<sequence length="194" mass="20624">MSKRFHLIGLALAVLSVGHVPPGALAQGSLNVLYTVVVPAGDFGSANFTRELVSSLASAKVFCGGIDKAAYRVDCLAERLQVVSETIPEGSDYDEVRQVLNETSADLARLARTNRDPNLPSAPASRRTDSSDRTTRALTPVSSAAQAEVGRQAIAILEQAQTQLLRSAEGSNSRSIQYAQISQAIDSTKVLLRS</sequence>
<feature type="chain" id="PRO_5025420165" description="UrcA family protein" evidence="2">
    <location>
        <begin position="27"/>
        <end position="194"/>
    </location>
</feature>
<gene>
    <name evidence="3" type="ORF">GP644_17360</name>
</gene>
<feature type="compositionally biased region" description="Basic and acidic residues" evidence="1">
    <location>
        <begin position="126"/>
        <end position="135"/>
    </location>
</feature>
<evidence type="ECO:0000313" key="3">
    <source>
        <dbReference type="EMBL" id="KAE9627870.1"/>
    </source>
</evidence>
<dbReference type="RefSeq" id="WP_158980614.1">
    <property type="nucleotide sequence ID" value="NZ_WSFO01000011.1"/>
</dbReference>
<protein>
    <recommendedName>
        <fullName evidence="5">UrcA family protein</fullName>
    </recommendedName>
</protein>
<evidence type="ECO:0000256" key="1">
    <source>
        <dbReference type="SAM" id="MobiDB-lite"/>
    </source>
</evidence>
<proteinExistence type="predicted"/>
<dbReference type="Proteomes" id="UP000441586">
    <property type="component" value="Unassembled WGS sequence"/>
</dbReference>
<dbReference type="AlphaFoldDB" id="A0A6A4R8H5"/>
<keyword evidence="2" id="KW-0732">Signal</keyword>
<accession>A0A6A4R8H5</accession>
<name>A0A6A4R8H5_9RHOB</name>
<reference evidence="3 4" key="1">
    <citation type="submission" date="2019-12" db="EMBL/GenBank/DDBJ databases">
        <authorList>
            <person name="Zhang Y.-J."/>
        </authorList>
    </citation>
    <scope>NUCLEOTIDE SEQUENCE [LARGE SCALE GENOMIC DNA]</scope>
    <source>
        <strain evidence="3 4">H18S-6</strain>
    </source>
</reference>
<dbReference type="EMBL" id="WSFO01000011">
    <property type="protein sequence ID" value="KAE9627870.1"/>
    <property type="molecule type" value="Genomic_DNA"/>
</dbReference>
<organism evidence="3 4">
    <name type="scientific">Parasedimentitalea maritima</name>
    <dbReference type="NCBI Taxonomy" id="2578117"/>
    <lineage>
        <taxon>Bacteria</taxon>
        <taxon>Pseudomonadati</taxon>
        <taxon>Pseudomonadota</taxon>
        <taxon>Alphaproteobacteria</taxon>
        <taxon>Rhodobacterales</taxon>
        <taxon>Paracoccaceae</taxon>
        <taxon>Parasedimentitalea</taxon>
    </lineage>
</organism>
<comment type="caution">
    <text evidence="3">The sequence shown here is derived from an EMBL/GenBank/DDBJ whole genome shotgun (WGS) entry which is preliminary data.</text>
</comment>
<evidence type="ECO:0000313" key="4">
    <source>
        <dbReference type="Proteomes" id="UP000441586"/>
    </source>
</evidence>
<feature type="region of interest" description="Disordered" evidence="1">
    <location>
        <begin position="111"/>
        <end position="144"/>
    </location>
</feature>
<evidence type="ECO:0000256" key="2">
    <source>
        <dbReference type="SAM" id="SignalP"/>
    </source>
</evidence>
<feature type="signal peptide" evidence="2">
    <location>
        <begin position="1"/>
        <end position="26"/>
    </location>
</feature>